<feature type="transmembrane region" description="Helical" evidence="1">
    <location>
        <begin position="20"/>
        <end position="42"/>
    </location>
</feature>
<dbReference type="Proteomes" id="UP000015453">
    <property type="component" value="Unassembled WGS sequence"/>
</dbReference>
<evidence type="ECO:0000313" key="2">
    <source>
        <dbReference type="EMBL" id="EPS72519.1"/>
    </source>
</evidence>
<feature type="transmembrane region" description="Helical" evidence="1">
    <location>
        <begin position="326"/>
        <end position="346"/>
    </location>
</feature>
<evidence type="ECO:0000256" key="1">
    <source>
        <dbReference type="SAM" id="Phobius"/>
    </source>
</evidence>
<sequence>MGAGTEGTAEISRNRRCRALNLKLSFICFVSALLFFVLRLQIRIFSPIRGRSSVMLTGEKKRAMLYEELAEDLDKNGAVFLKQGQTSQSLSLSDLFTLKDGAVTPILRPADPPVRAIVLHLSSRYSVPISEAVKTIFSPFFDKAIWFQNTAMYHFSMFHAAHHKSPVPAIDEEIEAEASNVKAVAEAACPLDIVLDRVVLTSTGVLLGCWQVVSGLDPATIRARLSAVLPNAPKNQLYNEDILHTTFARLLGPPKHFLQEEGNLDIFHKLVAKLNEELAGMKARVSEAWYVEEEDLLALALNGRVKIRKFDLGCSCCPSLNGTGDALWDSLFLLLVYIAVFIIILFSPPSSAMGASGTESFLKIFAQNFDTVAGSECGESGLSSIRIDKGGRGEGRRGSSQVAHVLDHLRSHRPFRDRLFTAYYLLFFTSWLLIPYFDGASRVYHHFLRPQRTSSWRYSNSNDDGYNAFAFDNKMIHRANRENTLGLGSTDAGRTLYDDSYRYEDDDRY</sequence>
<name>S8CYL0_9LAMI</name>
<evidence type="ECO:0000313" key="3">
    <source>
        <dbReference type="Proteomes" id="UP000015453"/>
    </source>
</evidence>
<feature type="transmembrane region" description="Helical" evidence="1">
    <location>
        <begin position="419"/>
        <end position="437"/>
    </location>
</feature>
<comment type="caution">
    <text evidence="2">The sequence shown here is derived from an EMBL/GenBank/DDBJ whole genome shotgun (WGS) entry which is preliminary data.</text>
</comment>
<dbReference type="OrthoDB" id="119121at2759"/>
<dbReference type="PANTHER" id="PTHR37204:SF1">
    <property type="entry name" value="TRANSMEMBRANE PROTEIN"/>
    <property type="match status" value="1"/>
</dbReference>
<reference evidence="2 3" key="1">
    <citation type="journal article" date="2013" name="BMC Genomics">
        <title>The miniature genome of a carnivorous plant Genlisea aurea contains a low number of genes and short non-coding sequences.</title>
        <authorList>
            <person name="Leushkin E.V."/>
            <person name="Sutormin R.A."/>
            <person name="Nabieva E.R."/>
            <person name="Penin A.A."/>
            <person name="Kondrashov A.S."/>
            <person name="Logacheva M.D."/>
        </authorList>
    </citation>
    <scope>NUCLEOTIDE SEQUENCE [LARGE SCALE GENOMIC DNA]</scope>
</reference>
<keyword evidence="1" id="KW-1133">Transmembrane helix</keyword>
<organism evidence="2 3">
    <name type="scientific">Genlisea aurea</name>
    <dbReference type="NCBI Taxonomy" id="192259"/>
    <lineage>
        <taxon>Eukaryota</taxon>
        <taxon>Viridiplantae</taxon>
        <taxon>Streptophyta</taxon>
        <taxon>Embryophyta</taxon>
        <taxon>Tracheophyta</taxon>
        <taxon>Spermatophyta</taxon>
        <taxon>Magnoliopsida</taxon>
        <taxon>eudicotyledons</taxon>
        <taxon>Gunneridae</taxon>
        <taxon>Pentapetalae</taxon>
        <taxon>asterids</taxon>
        <taxon>lamiids</taxon>
        <taxon>Lamiales</taxon>
        <taxon>Lentibulariaceae</taxon>
        <taxon>Genlisea</taxon>
    </lineage>
</organism>
<dbReference type="AlphaFoldDB" id="S8CYL0"/>
<dbReference type="EMBL" id="AUSU01000803">
    <property type="protein sequence ID" value="EPS72519.1"/>
    <property type="molecule type" value="Genomic_DNA"/>
</dbReference>
<protein>
    <submittedName>
        <fullName evidence="2">Uncharacterized protein</fullName>
    </submittedName>
</protein>
<keyword evidence="1" id="KW-0812">Transmembrane</keyword>
<accession>S8CYL0</accession>
<gene>
    <name evidence="2" type="ORF">M569_02238</name>
</gene>
<proteinExistence type="predicted"/>
<keyword evidence="3" id="KW-1185">Reference proteome</keyword>
<dbReference type="PANTHER" id="PTHR37204">
    <property type="entry name" value="TRANSMEMBRANE PROTEIN"/>
    <property type="match status" value="1"/>
</dbReference>
<keyword evidence="1" id="KW-0472">Membrane</keyword>